<sequence>MQQITDPRREVEVLAYQVRSHPGLSAAADLTDIAPGLSDAARTAAFGDLIDGIGLRDAAKLACEAGPEHVAAVLTDLVDPRLAARVTGVDYPALLATARTRTAIIAADYAGKAGDWDGEAWDRLDRLDENVDGALGELADVQSGNATAADYPDADPDRLAELVQEKVTAALACLAFDVQHRLDALLTDFTVAAWRFADAARMRLTGGAR</sequence>
<name>A0A7K1LAP8_9ACTN</name>
<proteinExistence type="predicted"/>
<dbReference type="AlphaFoldDB" id="A0A7K1LAP8"/>
<keyword evidence="2" id="KW-1185">Reference proteome</keyword>
<dbReference type="RefSeq" id="WP_156220668.1">
    <property type="nucleotide sequence ID" value="NZ_WOFH01000014.1"/>
</dbReference>
<dbReference type="Proteomes" id="UP000432015">
    <property type="component" value="Unassembled WGS sequence"/>
</dbReference>
<accession>A0A7K1LAP8</accession>
<evidence type="ECO:0000313" key="1">
    <source>
        <dbReference type="EMBL" id="MUN41499.1"/>
    </source>
</evidence>
<protein>
    <submittedName>
        <fullName evidence="1">Uncharacterized protein</fullName>
    </submittedName>
</protein>
<dbReference type="EMBL" id="WOFH01000014">
    <property type="protein sequence ID" value="MUN41499.1"/>
    <property type="molecule type" value="Genomic_DNA"/>
</dbReference>
<organism evidence="1 2">
    <name type="scientific">Actinomadura litoris</name>
    <dbReference type="NCBI Taxonomy" id="2678616"/>
    <lineage>
        <taxon>Bacteria</taxon>
        <taxon>Bacillati</taxon>
        <taxon>Actinomycetota</taxon>
        <taxon>Actinomycetes</taxon>
        <taxon>Streptosporangiales</taxon>
        <taxon>Thermomonosporaceae</taxon>
        <taxon>Actinomadura</taxon>
    </lineage>
</organism>
<reference evidence="1 2" key="1">
    <citation type="submission" date="2019-11" db="EMBL/GenBank/DDBJ databases">
        <authorList>
            <person name="Cao P."/>
        </authorList>
    </citation>
    <scope>NUCLEOTIDE SEQUENCE [LARGE SCALE GENOMIC DNA]</scope>
    <source>
        <strain evidence="1 2">NEAU-AAG5</strain>
    </source>
</reference>
<gene>
    <name evidence="1" type="ORF">GNZ18_33635</name>
</gene>
<evidence type="ECO:0000313" key="2">
    <source>
        <dbReference type="Proteomes" id="UP000432015"/>
    </source>
</evidence>
<comment type="caution">
    <text evidence="1">The sequence shown here is derived from an EMBL/GenBank/DDBJ whole genome shotgun (WGS) entry which is preliminary data.</text>
</comment>